<dbReference type="Proteomes" id="UP000782610">
    <property type="component" value="Unassembled WGS sequence"/>
</dbReference>
<protein>
    <submittedName>
        <fullName evidence="2">Nucleotidyltransferase</fullName>
    </submittedName>
</protein>
<name>A0A933L2V5_9HYPH</name>
<dbReference type="GO" id="GO:0051607">
    <property type="term" value="P:defense response to virus"/>
    <property type="evidence" value="ECO:0007669"/>
    <property type="project" value="UniProtKB-KW"/>
</dbReference>
<keyword evidence="1" id="KW-0051">Antiviral defense</keyword>
<dbReference type="AlphaFoldDB" id="A0A933L2V5"/>
<dbReference type="SUPFAM" id="SSF81301">
    <property type="entry name" value="Nucleotidyltransferase"/>
    <property type="match status" value="1"/>
</dbReference>
<reference evidence="2" key="1">
    <citation type="submission" date="2020-07" db="EMBL/GenBank/DDBJ databases">
        <title>Huge and variable diversity of episymbiotic CPR bacteria and DPANN archaea in groundwater ecosystems.</title>
        <authorList>
            <person name="He C.Y."/>
            <person name="Keren R."/>
            <person name="Whittaker M."/>
            <person name="Farag I.F."/>
            <person name="Doudna J."/>
            <person name="Cate J.H.D."/>
            <person name="Banfield J.F."/>
        </authorList>
    </citation>
    <scope>NUCLEOTIDE SEQUENCE</scope>
    <source>
        <strain evidence="2">NC_groundwater_1586_Pr3_B-0.1um_66_15</strain>
    </source>
</reference>
<dbReference type="InterPro" id="IPR053550">
    <property type="entry name" value="CD-NTase"/>
</dbReference>
<dbReference type="GO" id="GO:0016779">
    <property type="term" value="F:nucleotidyltransferase activity"/>
    <property type="evidence" value="ECO:0007669"/>
    <property type="project" value="InterPro"/>
</dbReference>
<dbReference type="EMBL" id="JACRAF010000027">
    <property type="protein sequence ID" value="MBI4922092.1"/>
    <property type="molecule type" value="Genomic_DNA"/>
</dbReference>
<comment type="caution">
    <text evidence="2">The sequence shown here is derived from an EMBL/GenBank/DDBJ whole genome shotgun (WGS) entry which is preliminary data.</text>
</comment>
<sequence>MGGSGGGGGGPFSGRSPEALAKRVRDVVEEGAVKAFDSELNELLGEKLTAANKRDVAKVAERLEELKADLGDELESSIDILFGGSVAKHTYVDGLSDIDSLLVLDETFVGAMPPSDLINVMADQIAAANESLGVSAGKLAVTVEYPDGMQIQLLPSTRVDGQLRVPSFLKDGWSGIAPEKFQKALTDRNEECGGKLVPTIKLAKAVIGALPEPQRLSGYHVESIAISAFKGYDGPKTTAAMLPVFFEKARDLVMNPIRDSTGQSVHVDTYLGEANSADRVATGHVLGRIAKRMRNASAHQSADQWEALFGDDN</sequence>
<dbReference type="Gene3D" id="3.30.460.10">
    <property type="entry name" value="Beta Polymerase, domain 2"/>
    <property type="match status" value="1"/>
</dbReference>
<accession>A0A933L2V5</accession>
<proteinExistence type="predicted"/>
<organism evidence="2 3">
    <name type="scientific">Devosia nanyangense</name>
    <dbReference type="NCBI Taxonomy" id="1228055"/>
    <lineage>
        <taxon>Bacteria</taxon>
        <taxon>Pseudomonadati</taxon>
        <taxon>Pseudomonadota</taxon>
        <taxon>Alphaproteobacteria</taxon>
        <taxon>Hyphomicrobiales</taxon>
        <taxon>Devosiaceae</taxon>
        <taxon>Devosia</taxon>
    </lineage>
</organism>
<evidence type="ECO:0000313" key="2">
    <source>
        <dbReference type="EMBL" id="MBI4922092.1"/>
    </source>
</evidence>
<dbReference type="InterPro" id="IPR043519">
    <property type="entry name" value="NT_sf"/>
</dbReference>
<dbReference type="CDD" id="cd05400">
    <property type="entry name" value="NT_2-5OAS_ClassI-CCAase"/>
    <property type="match status" value="1"/>
</dbReference>
<evidence type="ECO:0000313" key="3">
    <source>
        <dbReference type="Proteomes" id="UP000782610"/>
    </source>
</evidence>
<evidence type="ECO:0000256" key="1">
    <source>
        <dbReference type="ARBA" id="ARBA00023118"/>
    </source>
</evidence>
<dbReference type="InterPro" id="IPR006116">
    <property type="entry name" value="NT_2-5OAS_ClassI-CCAase"/>
</dbReference>
<gene>
    <name evidence="2" type="ORF">HY834_10105</name>
</gene>
<dbReference type="NCBIfam" id="NF041117">
    <property type="entry name" value="CBASS_cyclase_b"/>
    <property type="match status" value="1"/>
</dbReference>